<gene>
    <name evidence="1" type="ORF">P7K49_023733</name>
</gene>
<organism evidence="1 2">
    <name type="scientific">Saguinus oedipus</name>
    <name type="common">Cotton-top tamarin</name>
    <name type="synonym">Oedipomidas oedipus</name>
    <dbReference type="NCBI Taxonomy" id="9490"/>
    <lineage>
        <taxon>Eukaryota</taxon>
        <taxon>Metazoa</taxon>
        <taxon>Chordata</taxon>
        <taxon>Craniata</taxon>
        <taxon>Vertebrata</taxon>
        <taxon>Euteleostomi</taxon>
        <taxon>Mammalia</taxon>
        <taxon>Eutheria</taxon>
        <taxon>Euarchontoglires</taxon>
        <taxon>Primates</taxon>
        <taxon>Haplorrhini</taxon>
        <taxon>Platyrrhini</taxon>
        <taxon>Cebidae</taxon>
        <taxon>Callitrichinae</taxon>
        <taxon>Saguinus</taxon>
    </lineage>
</organism>
<accession>A0ABQ9UMH0</accession>
<protein>
    <submittedName>
        <fullName evidence="1">Uncharacterized protein</fullName>
    </submittedName>
</protein>
<sequence length="57" mass="6212">MNQLNPEASDFLLDDLWKVEIKPKPTPALMGPGPVGEQQPHVSLQCGLLSKPFASLQ</sequence>
<evidence type="ECO:0000313" key="2">
    <source>
        <dbReference type="Proteomes" id="UP001266305"/>
    </source>
</evidence>
<name>A0ABQ9UMH0_SAGOE</name>
<reference evidence="1 2" key="1">
    <citation type="submission" date="2023-05" db="EMBL/GenBank/DDBJ databases">
        <title>B98-5 Cell Line De Novo Hybrid Assembly: An Optical Mapping Approach.</title>
        <authorList>
            <person name="Kananen K."/>
            <person name="Auerbach J.A."/>
            <person name="Kautto E."/>
            <person name="Blachly J.S."/>
        </authorList>
    </citation>
    <scope>NUCLEOTIDE SEQUENCE [LARGE SCALE GENOMIC DNA]</scope>
    <source>
        <strain evidence="1">B95-8</strain>
        <tissue evidence="1">Cell line</tissue>
    </source>
</reference>
<keyword evidence="2" id="KW-1185">Reference proteome</keyword>
<comment type="caution">
    <text evidence="1">The sequence shown here is derived from an EMBL/GenBank/DDBJ whole genome shotgun (WGS) entry which is preliminary data.</text>
</comment>
<dbReference type="EMBL" id="JASSZA010000011">
    <property type="protein sequence ID" value="KAK2098282.1"/>
    <property type="molecule type" value="Genomic_DNA"/>
</dbReference>
<proteinExistence type="predicted"/>
<dbReference type="Proteomes" id="UP001266305">
    <property type="component" value="Unassembled WGS sequence"/>
</dbReference>
<evidence type="ECO:0000313" key="1">
    <source>
        <dbReference type="EMBL" id="KAK2098282.1"/>
    </source>
</evidence>